<dbReference type="GO" id="GO:0004671">
    <property type="term" value="F:protein C-terminal S-isoprenylcysteine carboxyl O-methyltransferase activity"/>
    <property type="evidence" value="ECO:0007669"/>
    <property type="project" value="InterPro"/>
</dbReference>
<evidence type="ECO:0008006" key="8">
    <source>
        <dbReference type="Google" id="ProtNLM"/>
    </source>
</evidence>
<dbReference type="GO" id="GO:0016020">
    <property type="term" value="C:membrane"/>
    <property type="evidence" value="ECO:0007669"/>
    <property type="project" value="UniProtKB-SubCell"/>
</dbReference>
<evidence type="ECO:0000256" key="4">
    <source>
        <dbReference type="ARBA" id="ARBA00023136"/>
    </source>
</evidence>
<accession>A0A1G1YQT1</accession>
<comment type="subcellular location">
    <subcellularLocation>
        <location evidence="1">Membrane</location>
        <topology evidence="1">Multi-pass membrane protein</topology>
    </subcellularLocation>
</comment>
<feature type="transmembrane region" description="Helical" evidence="5">
    <location>
        <begin position="177"/>
        <end position="200"/>
    </location>
</feature>
<keyword evidence="4 5" id="KW-0472">Membrane</keyword>
<sequence>MNDQPNISRWFVRGILLGLAVVQLLFWQPFYGHFYAYLTGTILTHIITRQWHVALLSILFFLFFLVPLSYRKRARWADYGLVGAFFVSLFVEMYGVPLTILFASKYFFTPGVTLPPNVVEFELFGVGMGMDHAMVYGAVLMALGMLLIILGWHSLYRQSKRPGFARDGLYAFSRHPQYVGFILLIVGWFVGWPTILTVVFSPVLIWKYIAAARSEERYLVARFGRAYDEYRRQTPFLV</sequence>
<dbReference type="PANTHER" id="PTHR12714">
    <property type="entry name" value="PROTEIN-S ISOPRENYLCYSTEINE O-METHYLTRANSFERASE"/>
    <property type="match status" value="1"/>
</dbReference>
<dbReference type="Proteomes" id="UP000178944">
    <property type="component" value="Unassembled WGS sequence"/>
</dbReference>
<evidence type="ECO:0000256" key="5">
    <source>
        <dbReference type="SAM" id="Phobius"/>
    </source>
</evidence>
<keyword evidence="3 5" id="KW-1133">Transmembrane helix</keyword>
<evidence type="ECO:0000256" key="2">
    <source>
        <dbReference type="ARBA" id="ARBA00022692"/>
    </source>
</evidence>
<keyword evidence="2 5" id="KW-0812">Transmembrane</keyword>
<feature type="transmembrane region" description="Helical" evidence="5">
    <location>
        <begin position="51"/>
        <end position="70"/>
    </location>
</feature>
<organism evidence="6 7">
    <name type="scientific">Candidatus Buchananbacteria bacterium RIFCSPLOWO2_01_FULL_56_15</name>
    <dbReference type="NCBI Taxonomy" id="1797547"/>
    <lineage>
        <taxon>Bacteria</taxon>
        <taxon>Candidatus Buchananiibacteriota</taxon>
    </lineage>
</organism>
<proteinExistence type="predicted"/>
<dbReference type="AlphaFoldDB" id="A0A1G1YQT1"/>
<feature type="transmembrane region" description="Helical" evidence="5">
    <location>
        <begin position="133"/>
        <end position="156"/>
    </location>
</feature>
<evidence type="ECO:0000313" key="7">
    <source>
        <dbReference type="Proteomes" id="UP000178944"/>
    </source>
</evidence>
<dbReference type="InterPro" id="IPR007269">
    <property type="entry name" value="ICMT_MeTrfase"/>
</dbReference>
<dbReference type="PANTHER" id="PTHR12714:SF9">
    <property type="entry name" value="PROTEIN-S-ISOPRENYLCYSTEINE O-METHYLTRANSFERASE"/>
    <property type="match status" value="1"/>
</dbReference>
<reference evidence="6 7" key="1">
    <citation type="journal article" date="2016" name="Nat. Commun.">
        <title>Thousands of microbial genomes shed light on interconnected biogeochemical processes in an aquifer system.</title>
        <authorList>
            <person name="Anantharaman K."/>
            <person name="Brown C.T."/>
            <person name="Hug L.A."/>
            <person name="Sharon I."/>
            <person name="Castelle C.J."/>
            <person name="Probst A.J."/>
            <person name="Thomas B.C."/>
            <person name="Singh A."/>
            <person name="Wilkins M.J."/>
            <person name="Karaoz U."/>
            <person name="Brodie E.L."/>
            <person name="Williams K.H."/>
            <person name="Hubbard S.S."/>
            <person name="Banfield J.F."/>
        </authorList>
    </citation>
    <scope>NUCLEOTIDE SEQUENCE [LARGE SCALE GENOMIC DNA]</scope>
</reference>
<feature type="transmembrane region" description="Helical" evidence="5">
    <location>
        <begin position="12"/>
        <end position="31"/>
    </location>
</feature>
<dbReference type="Gene3D" id="1.20.120.1630">
    <property type="match status" value="1"/>
</dbReference>
<evidence type="ECO:0000313" key="6">
    <source>
        <dbReference type="EMBL" id="OGY54654.1"/>
    </source>
</evidence>
<gene>
    <name evidence="6" type="ORF">A2951_02350</name>
</gene>
<dbReference type="Pfam" id="PF04140">
    <property type="entry name" value="ICMT"/>
    <property type="match status" value="1"/>
</dbReference>
<feature type="transmembrane region" description="Helical" evidence="5">
    <location>
        <begin position="82"/>
        <end position="108"/>
    </location>
</feature>
<dbReference type="EMBL" id="MHIQ01000027">
    <property type="protein sequence ID" value="OGY54654.1"/>
    <property type="molecule type" value="Genomic_DNA"/>
</dbReference>
<evidence type="ECO:0000256" key="1">
    <source>
        <dbReference type="ARBA" id="ARBA00004141"/>
    </source>
</evidence>
<protein>
    <recommendedName>
        <fullName evidence="8">Isoprenylcysteine carboxyl methyltransferase</fullName>
    </recommendedName>
</protein>
<evidence type="ECO:0000256" key="3">
    <source>
        <dbReference type="ARBA" id="ARBA00022989"/>
    </source>
</evidence>
<comment type="caution">
    <text evidence="6">The sequence shown here is derived from an EMBL/GenBank/DDBJ whole genome shotgun (WGS) entry which is preliminary data.</text>
</comment>
<name>A0A1G1YQT1_9BACT</name>